<reference evidence="1 2" key="1">
    <citation type="submission" date="2008-12" db="EMBL/GenBank/DDBJ databases">
        <authorList>
            <person name="Fulton L."/>
            <person name="Clifton S."/>
            <person name="Fulton B."/>
            <person name="Xu J."/>
            <person name="Minx P."/>
            <person name="Pepin K.H."/>
            <person name="Johnson M."/>
            <person name="Bhonagiri V."/>
            <person name="Nash W.E."/>
            <person name="Mardis E.R."/>
            <person name="Wilson R.K."/>
        </authorList>
    </citation>
    <scope>NUCLEOTIDE SEQUENCE [LARGE SCALE GENOMIC DNA]</scope>
    <source>
        <strain evidence="1 2">DSM 18228</strain>
    </source>
</reference>
<gene>
    <name evidence="1" type="ORF">BACCOPRO_01682</name>
</gene>
<comment type="caution">
    <text evidence="1">The sequence shown here is derived from an EMBL/GenBank/DDBJ whole genome shotgun (WGS) entry which is preliminary data.</text>
</comment>
<dbReference type="Proteomes" id="UP000014073">
    <property type="component" value="Unassembled WGS sequence"/>
</dbReference>
<organism evidence="1 2">
    <name type="scientific">Phocaeicola coprophilus DSM 18228 = JCM 13818</name>
    <dbReference type="NCBI Taxonomy" id="547042"/>
    <lineage>
        <taxon>Bacteria</taxon>
        <taxon>Pseudomonadati</taxon>
        <taxon>Bacteroidota</taxon>
        <taxon>Bacteroidia</taxon>
        <taxon>Bacteroidales</taxon>
        <taxon>Bacteroidaceae</taxon>
        <taxon>Phocaeicola</taxon>
    </lineage>
</organism>
<evidence type="ECO:0000313" key="1">
    <source>
        <dbReference type="EMBL" id="EEF76185.1"/>
    </source>
</evidence>
<proteinExistence type="predicted"/>
<protein>
    <submittedName>
        <fullName evidence="1">Uncharacterized protein</fullName>
    </submittedName>
</protein>
<sequence length="44" mass="5259">MTNRKLLEFKIRIRHILVSLFSKMSSKITNHFRILQQNAGYLVI</sequence>
<name>S0F7X1_9BACT</name>
<evidence type="ECO:0000313" key="2">
    <source>
        <dbReference type="Proteomes" id="UP000014073"/>
    </source>
</evidence>
<dbReference type="AlphaFoldDB" id="S0F7X1"/>
<dbReference type="EMBL" id="ACBW01000120">
    <property type="protein sequence ID" value="EEF76185.1"/>
    <property type="molecule type" value="Genomic_DNA"/>
</dbReference>
<accession>S0F7X1</accession>
<dbReference type="HOGENOM" id="CLU_3212277_0_0_10"/>
<keyword evidence="2" id="KW-1185">Reference proteome</keyword>